<dbReference type="Proteomes" id="UP000252355">
    <property type="component" value="Unassembled WGS sequence"/>
</dbReference>
<evidence type="ECO:0000313" key="1">
    <source>
        <dbReference type="EMBL" id="RCK79842.1"/>
    </source>
</evidence>
<dbReference type="EMBL" id="QOQW01000010">
    <property type="protein sequence ID" value="RCK79842.1"/>
    <property type="molecule type" value="Genomic_DNA"/>
</dbReference>
<accession>A0A367ZR57</accession>
<evidence type="ECO:0000313" key="2">
    <source>
        <dbReference type="Proteomes" id="UP000252355"/>
    </source>
</evidence>
<gene>
    <name evidence="1" type="ORF">OZSIB_3996</name>
</gene>
<protein>
    <submittedName>
        <fullName evidence="1">Uncharacterized protein</fullName>
    </submittedName>
</protein>
<proteinExistence type="predicted"/>
<comment type="caution">
    <text evidence="1">The sequence shown here is derived from an EMBL/GenBank/DDBJ whole genome shotgun (WGS) entry which is preliminary data.</text>
</comment>
<reference evidence="1 2" key="1">
    <citation type="submission" date="2018-05" db="EMBL/GenBank/DDBJ databases">
        <title>A metagenomic window into the 2 km-deep terrestrial subsurface aquifer revealed taxonomically and functionally diverse microbial community comprising novel uncultured bacterial lineages.</title>
        <authorList>
            <person name="Kadnikov V.V."/>
            <person name="Mardanov A.V."/>
            <person name="Beletsky A.V."/>
            <person name="Banks D."/>
            <person name="Pimenov N.V."/>
            <person name="Frank Y.A."/>
            <person name="Karnachuk O.V."/>
            <person name="Ravin N.V."/>
        </authorList>
    </citation>
    <scope>NUCLEOTIDE SEQUENCE [LARGE SCALE GENOMIC DNA]</scope>
    <source>
        <strain evidence="1">BY5</strain>
    </source>
</reference>
<organism evidence="1 2">
    <name type="scientific">Candidatus Ozemobacter sibiricus</name>
    <dbReference type="NCBI Taxonomy" id="2268124"/>
    <lineage>
        <taxon>Bacteria</taxon>
        <taxon>Candidatus Ozemobacteria</taxon>
        <taxon>Candidatus Ozemobacterales</taxon>
        <taxon>Candidatus Ozemobacteraceae</taxon>
        <taxon>Candidatus Ozemobacter</taxon>
    </lineage>
</organism>
<sequence length="354" mass="40852">MWLWLVMILLVGSSGVRAGEFKDWLKKLSVAQHYQQDGLKLVDPKGDAYLIRMLDTVPMKLLSTLVKGDYPQAEIDRERELKALEAQQKQAVTAAGFKIGKTRPIDPDRLINAFRQVIQQYPKIVPTLGEEHEWSPEAKRYLWYGFWHRLGRVIFRRQKEFPSPLFLRSKLFLLLACGWTSRYAVTGQEKALVARLMQYPDRSVQIHDLFRESYVLNHGNLYLTMLTAENVLAGNPYRVDRQNDPLQKKLAYLRHDTCEFGDNYGAWYHFFGIALYGMMRAPVVARAVAEIESLGSLALEGPDKQEDYINRIGAIFGRKLNRMFVNGDWRRPLTAADRTDYMLPNPLLDGGKVR</sequence>
<name>A0A367ZR57_9BACT</name>
<dbReference type="AlphaFoldDB" id="A0A367ZR57"/>